<dbReference type="Proteomes" id="UP000547444">
    <property type="component" value="Unassembled WGS sequence"/>
</dbReference>
<dbReference type="AlphaFoldDB" id="A0A7X5ZAM4"/>
<keyword evidence="2" id="KW-0732">Signal</keyword>
<organism evidence="3 4">
    <name type="scientific">Mycolicibacterium fluoranthenivorans</name>
    <dbReference type="NCBI Taxonomy" id="258505"/>
    <lineage>
        <taxon>Bacteria</taxon>
        <taxon>Bacillati</taxon>
        <taxon>Actinomycetota</taxon>
        <taxon>Actinomycetes</taxon>
        <taxon>Mycobacteriales</taxon>
        <taxon>Mycobacteriaceae</taxon>
        <taxon>Mycolicibacterium</taxon>
    </lineage>
</organism>
<sequence>MEKRSSQNLALAVGSLAAGLALATASPATAQPLGGALIETTCSYDQLHAALAHEDPDLAALLDEYPQAQTRLRAFLALPVDQRRQRLQAQLDQNPDWQSKLNEKQGTPDGQQKTQMLQAVAATCHNY</sequence>
<evidence type="ECO:0000313" key="3">
    <source>
        <dbReference type="EMBL" id="NIH93701.1"/>
    </source>
</evidence>
<feature type="signal peptide" evidence="2">
    <location>
        <begin position="1"/>
        <end position="30"/>
    </location>
</feature>
<evidence type="ECO:0000256" key="1">
    <source>
        <dbReference type="SAM" id="MobiDB-lite"/>
    </source>
</evidence>
<protein>
    <submittedName>
        <fullName evidence="3">Hemophore-related protein</fullName>
    </submittedName>
</protein>
<dbReference type="EMBL" id="JAANOW010000001">
    <property type="protein sequence ID" value="NIH93701.1"/>
    <property type="molecule type" value="Genomic_DNA"/>
</dbReference>
<gene>
    <name evidence="3" type="ORF">FHU31_000657</name>
</gene>
<comment type="caution">
    <text evidence="3">The sequence shown here is derived from an EMBL/GenBank/DDBJ whole genome shotgun (WGS) entry which is preliminary data.</text>
</comment>
<evidence type="ECO:0000313" key="4">
    <source>
        <dbReference type="Proteomes" id="UP000547444"/>
    </source>
</evidence>
<feature type="chain" id="PRO_5030998635" evidence="2">
    <location>
        <begin position="31"/>
        <end position="127"/>
    </location>
</feature>
<name>A0A7X5ZAM4_9MYCO</name>
<feature type="compositionally biased region" description="Polar residues" evidence="1">
    <location>
        <begin position="95"/>
        <end position="112"/>
    </location>
</feature>
<dbReference type="NCBIfam" id="TIGR04529">
    <property type="entry name" value="MTB_hemophore"/>
    <property type="match status" value="1"/>
</dbReference>
<reference evidence="3 4" key="1">
    <citation type="submission" date="2020-03" db="EMBL/GenBank/DDBJ databases">
        <title>Sequencing the genomes of 1000 actinobacteria strains.</title>
        <authorList>
            <person name="Klenk H.-P."/>
        </authorList>
    </citation>
    <scope>NUCLEOTIDE SEQUENCE [LARGE SCALE GENOMIC DNA]</scope>
    <source>
        <strain evidence="3 4">DSM 44556</strain>
    </source>
</reference>
<dbReference type="RefSeq" id="WP_167155881.1">
    <property type="nucleotide sequence ID" value="NZ_JAANOW010000001.1"/>
</dbReference>
<feature type="region of interest" description="Disordered" evidence="1">
    <location>
        <begin position="91"/>
        <end position="112"/>
    </location>
</feature>
<proteinExistence type="predicted"/>
<dbReference type="GO" id="GO:0020037">
    <property type="term" value="F:heme binding"/>
    <property type="evidence" value="ECO:0007669"/>
    <property type="project" value="InterPro"/>
</dbReference>
<evidence type="ECO:0000256" key="2">
    <source>
        <dbReference type="SAM" id="SignalP"/>
    </source>
</evidence>
<keyword evidence="4" id="KW-1185">Reference proteome</keyword>
<dbReference type="InterPro" id="IPR032407">
    <property type="entry name" value="MHB"/>
</dbReference>
<accession>A0A7X5ZAM4</accession>